<dbReference type="EMBL" id="HADW01000975">
    <property type="protein sequence ID" value="SBP02375.1"/>
    <property type="molecule type" value="Transcribed_RNA"/>
</dbReference>
<feature type="non-terminal residue" evidence="1">
    <location>
        <position position="1"/>
    </location>
</feature>
<reference evidence="1" key="1">
    <citation type="submission" date="2016-05" db="EMBL/GenBank/DDBJ databases">
        <authorList>
            <person name="Lavstsen T."/>
            <person name="Jespersen J.S."/>
        </authorList>
    </citation>
    <scope>NUCLEOTIDE SEQUENCE</scope>
    <source>
        <tissue evidence="1">Brain</tissue>
    </source>
</reference>
<dbReference type="AlphaFoldDB" id="A0A1A7W9J3"/>
<organism evidence="1">
    <name type="scientific">Iconisemion striatum</name>
    <dbReference type="NCBI Taxonomy" id="60296"/>
    <lineage>
        <taxon>Eukaryota</taxon>
        <taxon>Metazoa</taxon>
        <taxon>Chordata</taxon>
        <taxon>Craniata</taxon>
        <taxon>Vertebrata</taxon>
        <taxon>Euteleostomi</taxon>
        <taxon>Actinopterygii</taxon>
        <taxon>Neopterygii</taxon>
        <taxon>Teleostei</taxon>
        <taxon>Neoteleostei</taxon>
        <taxon>Acanthomorphata</taxon>
        <taxon>Ovalentaria</taxon>
        <taxon>Atherinomorphae</taxon>
        <taxon>Cyprinodontiformes</taxon>
        <taxon>Nothobranchiidae</taxon>
        <taxon>Iconisemion</taxon>
    </lineage>
</organism>
<reference evidence="1" key="2">
    <citation type="submission" date="2016-06" db="EMBL/GenBank/DDBJ databases">
        <title>The genome of a short-lived fish provides insights into sex chromosome evolution and the genetic control of aging.</title>
        <authorList>
            <person name="Reichwald K."/>
            <person name="Felder M."/>
            <person name="Petzold A."/>
            <person name="Koch P."/>
            <person name="Groth M."/>
            <person name="Platzer M."/>
        </authorList>
    </citation>
    <scope>NUCLEOTIDE SEQUENCE</scope>
    <source>
        <tissue evidence="1">Brain</tissue>
    </source>
</reference>
<gene>
    <name evidence="1" type="primary">Nfu_g_1_011659</name>
</gene>
<proteinExistence type="predicted"/>
<protein>
    <submittedName>
        <fullName evidence="1">Uncharacterized protein</fullName>
    </submittedName>
</protein>
<accession>A0A1A7W9J3</accession>
<name>A0A1A7W9J3_9TELE</name>
<dbReference type="EMBL" id="HADX01007777">
    <property type="protein sequence ID" value="SBP30009.1"/>
    <property type="molecule type" value="Transcribed_RNA"/>
</dbReference>
<evidence type="ECO:0000313" key="1">
    <source>
        <dbReference type="EMBL" id="SBP02375.1"/>
    </source>
</evidence>
<sequence length="39" mass="4272">HLLHVKTSWAFQTPSSSAGTCSCSYGQDRCLLDKALMVE</sequence>